<dbReference type="RefSeq" id="WP_344489723.1">
    <property type="nucleotide sequence ID" value="NZ_BAAAQX010000034.1"/>
</dbReference>
<dbReference type="PANTHER" id="PTHR42788:SF13">
    <property type="entry name" value="ALIPHATIC SULFONATES IMPORT ATP-BINDING PROTEIN SSUB"/>
    <property type="match status" value="1"/>
</dbReference>
<keyword evidence="4" id="KW-1185">Reference proteome</keyword>
<organism evidence="3 4">
    <name type="scientific">Nonomuraea monospora</name>
    <dbReference type="NCBI Taxonomy" id="568818"/>
    <lineage>
        <taxon>Bacteria</taxon>
        <taxon>Bacillati</taxon>
        <taxon>Actinomycetota</taxon>
        <taxon>Actinomycetes</taxon>
        <taxon>Streptosporangiales</taxon>
        <taxon>Streptosporangiaceae</taxon>
        <taxon>Nonomuraea</taxon>
    </lineage>
</organism>
<dbReference type="EMBL" id="BAAAQX010000034">
    <property type="protein sequence ID" value="GAA2213672.1"/>
    <property type="molecule type" value="Genomic_DNA"/>
</dbReference>
<name>A0ABN3CW99_9ACTN</name>
<evidence type="ECO:0000313" key="4">
    <source>
        <dbReference type="Proteomes" id="UP001499843"/>
    </source>
</evidence>
<evidence type="ECO:0000256" key="1">
    <source>
        <dbReference type="ARBA" id="ARBA00022448"/>
    </source>
</evidence>
<sequence length="64" mass="7120">MLNLLPGLTQPFKGFEDHYRHELSGGMRERAGIVRTLVYGSDAVLMDEPFGLLEAQTRAAPSRC</sequence>
<protein>
    <recommendedName>
        <fullName evidence="2">ABC transporter domain-containing protein</fullName>
    </recommendedName>
</protein>
<dbReference type="InterPro" id="IPR050166">
    <property type="entry name" value="ABC_transporter_ATP-bind"/>
</dbReference>
<dbReference type="Proteomes" id="UP001499843">
    <property type="component" value="Unassembled WGS sequence"/>
</dbReference>
<reference evidence="3 4" key="1">
    <citation type="journal article" date="2019" name="Int. J. Syst. Evol. Microbiol.">
        <title>The Global Catalogue of Microorganisms (GCM) 10K type strain sequencing project: providing services to taxonomists for standard genome sequencing and annotation.</title>
        <authorList>
            <consortium name="The Broad Institute Genomics Platform"/>
            <consortium name="The Broad Institute Genome Sequencing Center for Infectious Disease"/>
            <person name="Wu L."/>
            <person name="Ma J."/>
        </authorList>
    </citation>
    <scope>NUCLEOTIDE SEQUENCE [LARGE SCALE GENOMIC DNA]</scope>
    <source>
        <strain evidence="3 4">JCM 16114</strain>
    </source>
</reference>
<dbReference type="InterPro" id="IPR003439">
    <property type="entry name" value="ABC_transporter-like_ATP-bd"/>
</dbReference>
<keyword evidence="1" id="KW-0813">Transport</keyword>
<gene>
    <name evidence="3" type="ORF">GCM10009850_091350</name>
</gene>
<proteinExistence type="predicted"/>
<feature type="domain" description="ABC transporter" evidence="2">
    <location>
        <begin position="19"/>
        <end position="50"/>
    </location>
</feature>
<dbReference type="SUPFAM" id="SSF52540">
    <property type="entry name" value="P-loop containing nucleoside triphosphate hydrolases"/>
    <property type="match status" value="1"/>
</dbReference>
<dbReference type="InterPro" id="IPR027417">
    <property type="entry name" value="P-loop_NTPase"/>
</dbReference>
<evidence type="ECO:0000313" key="3">
    <source>
        <dbReference type="EMBL" id="GAA2213672.1"/>
    </source>
</evidence>
<dbReference type="Pfam" id="PF00005">
    <property type="entry name" value="ABC_tran"/>
    <property type="match status" value="1"/>
</dbReference>
<comment type="caution">
    <text evidence="3">The sequence shown here is derived from an EMBL/GenBank/DDBJ whole genome shotgun (WGS) entry which is preliminary data.</text>
</comment>
<dbReference type="Gene3D" id="3.40.50.300">
    <property type="entry name" value="P-loop containing nucleotide triphosphate hydrolases"/>
    <property type="match status" value="1"/>
</dbReference>
<evidence type="ECO:0000259" key="2">
    <source>
        <dbReference type="Pfam" id="PF00005"/>
    </source>
</evidence>
<accession>A0ABN3CW99</accession>
<dbReference type="PANTHER" id="PTHR42788">
    <property type="entry name" value="TAURINE IMPORT ATP-BINDING PROTEIN-RELATED"/>
    <property type="match status" value="1"/>
</dbReference>